<evidence type="ECO:0000313" key="2">
    <source>
        <dbReference type="EMBL" id="KAJ1204027.1"/>
    </source>
</evidence>
<reference evidence="2" key="1">
    <citation type="journal article" date="2022" name="bioRxiv">
        <title>Sequencing and chromosome-scale assembly of the giantPleurodeles waltlgenome.</title>
        <authorList>
            <person name="Brown T."/>
            <person name="Elewa A."/>
            <person name="Iarovenko S."/>
            <person name="Subramanian E."/>
            <person name="Araus A.J."/>
            <person name="Petzold A."/>
            <person name="Susuki M."/>
            <person name="Suzuki K.-i.T."/>
            <person name="Hayashi T."/>
            <person name="Toyoda A."/>
            <person name="Oliveira C."/>
            <person name="Osipova E."/>
            <person name="Leigh N.D."/>
            <person name="Simon A."/>
            <person name="Yun M.H."/>
        </authorList>
    </citation>
    <scope>NUCLEOTIDE SEQUENCE</scope>
    <source>
        <strain evidence="2">20211129_DDA</strain>
        <tissue evidence="2">Liver</tissue>
    </source>
</reference>
<organism evidence="2 3">
    <name type="scientific">Pleurodeles waltl</name>
    <name type="common">Iberian ribbed newt</name>
    <dbReference type="NCBI Taxonomy" id="8319"/>
    <lineage>
        <taxon>Eukaryota</taxon>
        <taxon>Metazoa</taxon>
        <taxon>Chordata</taxon>
        <taxon>Craniata</taxon>
        <taxon>Vertebrata</taxon>
        <taxon>Euteleostomi</taxon>
        <taxon>Amphibia</taxon>
        <taxon>Batrachia</taxon>
        <taxon>Caudata</taxon>
        <taxon>Salamandroidea</taxon>
        <taxon>Salamandridae</taxon>
        <taxon>Pleurodelinae</taxon>
        <taxon>Pleurodeles</taxon>
    </lineage>
</organism>
<feature type="compositionally biased region" description="Basic and acidic residues" evidence="1">
    <location>
        <begin position="84"/>
        <end position="99"/>
    </location>
</feature>
<name>A0AAV7VTQ6_PLEWA</name>
<evidence type="ECO:0000313" key="3">
    <source>
        <dbReference type="Proteomes" id="UP001066276"/>
    </source>
</evidence>
<protein>
    <submittedName>
        <fullName evidence="2">Uncharacterized protein</fullName>
    </submittedName>
</protein>
<proteinExistence type="predicted"/>
<comment type="caution">
    <text evidence="2">The sequence shown here is derived from an EMBL/GenBank/DDBJ whole genome shotgun (WGS) entry which is preliminary data.</text>
</comment>
<dbReference type="AlphaFoldDB" id="A0AAV7VTQ6"/>
<feature type="region of interest" description="Disordered" evidence="1">
    <location>
        <begin position="61"/>
        <end position="99"/>
    </location>
</feature>
<dbReference type="EMBL" id="JANPWB010000003">
    <property type="protein sequence ID" value="KAJ1204027.1"/>
    <property type="molecule type" value="Genomic_DNA"/>
</dbReference>
<gene>
    <name evidence="2" type="ORF">NDU88_007808</name>
</gene>
<sequence length="99" mass="10799">MRPPAWNSRPPAGGSTTTGSAAHLTRPTSPVKKARSGSSPGAQSNLGQALHLRSGYMCARGPGRILHRSGQQHQRLRRAAQPGELKKYHPDRINMRMRP</sequence>
<feature type="region of interest" description="Disordered" evidence="1">
    <location>
        <begin position="1"/>
        <end position="48"/>
    </location>
</feature>
<evidence type="ECO:0000256" key="1">
    <source>
        <dbReference type="SAM" id="MobiDB-lite"/>
    </source>
</evidence>
<feature type="compositionally biased region" description="Polar residues" evidence="1">
    <location>
        <begin position="36"/>
        <end position="47"/>
    </location>
</feature>
<accession>A0AAV7VTQ6</accession>
<keyword evidence="3" id="KW-1185">Reference proteome</keyword>
<dbReference type="Proteomes" id="UP001066276">
    <property type="component" value="Chromosome 2_1"/>
</dbReference>